<evidence type="ECO:0000313" key="1">
    <source>
        <dbReference type="EMBL" id="QOX63116.1"/>
    </source>
</evidence>
<proteinExistence type="predicted"/>
<organism evidence="1 2">
    <name type="scientific">Anoxybacterium hadale</name>
    <dbReference type="NCBI Taxonomy" id="3408580"/>
    <lineage>
        <taxon>Bacteria</taxon>
        <taxon>Bacillati</taxon>
        <taxon>Bacillota</taxon>
        <taxon>Clostridia</taxon>
        <taxon>Peptostreptococcales</taxon>
        <taxon>Anaerovoracaceae</taxon>
        <taxon>Anoxybacterium</taxon>
    </lineage>
</organism>
<evidence type="ECO:0000313" key="2">
    <source>
        <dbReference type="Proteomes" id="UP000594014"/>
    </source>
</evidence>
<name>A0ACD1A9N5_9FIRM</name>
<reference evidence="1" key="1">
    <citation type="submission" date="2019-08" db="EMBL/GenBank/DDBJ databases">
        <title>Genome sequence of Clostridiales bacterium MT110.</title>
        <authorList>
            <person name="Cao J."/>
        </authorList>
    </citation>
    <scope>NUCLEOTIDE SEQUENCE</scope>
    <source>
        <strain evidence="1">MT110</strain>
    </source>
</reference>
<dbReference type="Proteomes" id="UP000594014">
    <property type="component" value="Chromosome"/>
</dbReference>
<sequence>MAGIERHMYPGNNTPEGFFSYYQYILGQDEADKIICIKGGPGVGKSTFMRKIGEAMLKEGHDVDFMHCSSDNSSLDGIVLRDKKIAMIDGTAPHIVDPLNPGAVDSIIHLGDYWDEEGIRKNREALIKNNERVRTIFGRAYNYLAAAGKMYDNLSSIYESAIKHEELYKITAKIIGDELAHKEISSKQGDIKKYFASAITPKGFEHYLDSLLKGYRKVYLIQAPVGVSSEKILNLFLEGSAYRGFQVEGYYCPMKPSTKLEHLLIPDLGIAFVTSNQYHSIKETDLNAKVIPINLADIIRYDVIKYQDMILEDSKMQMEKLLEKAVFCLGQAKKEHDELEKYYVPNMDFMKIDALRQQLTQKFSQR</sequence>
<gene>
    <name evidence="1" type="ORF">FRZ06_07050</name>
</gene>
<dbReference type="EMBL" id="CP042469">
    <property type="protein sequence ID" value="QOX63116.1"/>
    <property type="molecule type" value="Genomic_DNA"/>
</dbReference>
<keyword evidence="2" id="KW-1185">Reference proteome</keyword>
<protein>
    <submittedName>
        <fullName evidence="1">ATPase</fullName>
    </submittedName>
</protein>
<accession>A0ACD1A9N5</accession>